<evidence type="ECO:0000313" key="2">
    <source>
        <dbReference type="EMBL" id="KAG6651266.1"/>
    </source>
</evidence>
<reference evidence="2" key="1">
    <citation type="submission" date="2020-12" db="EMBL/GenBank/DDBJ databases">
        <title>WGS assembly of Carya illinoinensis cv. Pawnee.</title>
        <authorList>
            <person name="Platts A."/>
            <person name="Shu S."/>
            <person name="Wright S."/>
            <person name="Barry K."/>
            <person name="Edger P."/>
            <person name="Pires J.C."/>
            <person name="Schmutz J."/>
        </authorList>
    </citation>
    <scope>NUCLEOTIDE SEQUENCE</scope>
    <source>
        <tissue evidence="2">Leaf</tissue>
    </source>
</reference>
<feature type="transmembrane region" description="Helical" evidence="1">
    <location>
        <begin position="84"/>
        <end position="105"/>
    </location>
</feature>
<evidence type="ECO:0000256" key="1">
    <source>
        <dbReference type="SAM" id="Phobius"/>
    </source>
</evidence>
<organism evidence="2 3">
    <name type="scientific">Carya illinoinensis</name>
    <name type="common">Pecan</name>
    <dbReference type="NCBI Taxonomy" id="32201"/>
    <lineage>
        <taxon>Eukaryota</taxon>
        <taxon>Viridiplantae</taxon>
        <taxon>Streptophyta</taxon>
        <taxon>Embryophyta</taxon>
        <taxon>Tracheophyta</taxon>
        <taxon>Spermatophyta</taxon>
        <taxon>Magnoliopsida</taxon>
        <taxon>eudicotyledons</taxon>
        <taxon>Gunneridae</taxon>
        <taxon>Pentapetalae</taxon>
        <taxon>rosids</taxon>
        <taxon>fabids</taxon>
        <taxon>Fagales</taxon>
        <taxon>Juglandaceae</taxon>
        <taxon>Carya</taxon>
    </lineage>
</organism>
<protein>
    <submittedName>
        <fullName evidence="2">Uncharacterized protein</fullName>
    </submittedName>
</protein>
<gene>
    <name evidence="2" type="ORF">CIPAW_06G098500</name>
</gene>
<dbReference type="EMBL" id="CM031814">
    <property type="protein sequence ID" value="KAG6651266.1"/>
    <property type="molecule type" value="Genomic_DNA"/>
</dbReference>
<keyword evidence="1" id="KW-0812">Transmembrane</keyword>
<keyword evidence="1" id="KW-0472">Membrane</keyword>
<keyword evidence="1" id="KW-1133">Transmembrane helix</keyword>
<name>A0A8T1Q9V5_CARIL</name>
<comment type="caution">
    <text evidence="2">The sequence shown here is derived from an EMBL/GenBank/DDBJ whole genome shotgun (WGS) entry which is preliminary data.</text>
</comment>
<dbReference type="Proteomes" id="UP000811609">
    <property type="component" value="Chromosome 6"/>
</dbReference>
<keyword evidence="3" id="KW-1185">Reference proteome</keyword>
<dbReference type="AlphaFoldDB" id="A0A8T1Q9V5"/>
<accession>A0A8T1Q9V5</accession>
<evidence type="ECO:0000313" key="3">
    <source>
        <dbReference type="Proteomes" id="UP000811609"/>
    </source>
</evidence>
<sequence length="106" mass="12760">MSDNNFLSPPLRKKLRGAAEKNKNKRKITIISYPKNMLKYTETKRLVLCLDQQKLIRHEREKVRTTSRKSRQSRAQSKVSSMHFIYLFFIFVGFFNCYLLVFMLFF</sequence>
<proteinExistence type="predicted"/>